<accession>A0A9Q4HBR4</accession>
<evidence type="ECO:0000313" key="1">
    <source>
        <dbReference type="EMBL" id="MCY8123225.1"/>
    </source>
</evidence>
<sequence>MIKSIILPEENTKITVGKPISEESNTKVIAIYDYRDEPEEAFWVHLSNGNDLFVDNEEVVVVYE</sequence>
<dbReference type="Proteomes" id="UP001070352">
    <property type="component" value="Unassembled WGS sequence"/>
</dbReference>
<comment type="caution">
    <text evidence="1">The sequence shown here is derived from an EMBL/GenBank/DDBJ whole genome shotgun (WGS) entry which is preliminary data.</text>
</comment>
<proteinExistence type="predicted"/>
<reference evidence="1" key="1">
    <citation type="submission" date="2022-02" db="EMBL/GenBank/DDBJ databases">
        <title>Crop Bioprotection Bacillus Genome Sequencing.</title>
        <authorList>
            <person name="Dunlap C."/>
        </authorList>
    </citation>
    <scope>NUCLEOTIDE SEQUENCE</scope>
    <source>
        <strain evidence="1">M18B4</strain>
    </source>
</reference>
<dbReference type="EMBL" id="JALANJ010000069">
    <property type="protein sequence ID" value="MCY8123225.1"/>
    <property type="molecule type" value="Genomic_DNA"/>
</dbReference>
<gene>
    <name evidence="1" type="ORF">MOC45_22095</name>
</gene>
<name>A0A9Q4HBR4_BACSC</name>
<organism evidence="1 2">
    <name type="scientific">Bacillus spizizenii</name>
    <name type="common">Bacillus subtilis subsp. spizizenii</name>
    <dbReference type="NCBI Taxonomy" id="96241"/>
    <lineage>
        <taxon>Bacteria</taxon>
        <taxon>Bacillati</taxon>
        <taxon>Bacillota</taxon>
        <taxon>Bacilli</taxon>
        <taxon>Bacillales</taxon>
        <taxon>Bacillaceae</taxon>
        <taxon>Bacillus</taxon>
    </lineage>
</organism>
<evidence type="ECO:0000313" key="2">
    <source>
        <dbReference type="Proteomes" id="UP001070352"/>
    </source>
</evidence>
<dbReference type="AlphaFoldDB" id="A0A9Q4HBR4"/>
<protein>
    <submittedName>
        <fullName evidence="1">Uncharacterized protein</fullName>
    </submittedName>
</protein>